<organism evidence="2 3">
    <name type="scientific">Arthrobacter terricola</name>
    <dbReference type="NCBI Taxonomy" id="2547396"/>
    <lineage>
        <taxon>Bacteria</taxon>
        <taxon>Bacillati</taxon>
        <taxon>Actinomycetota</taxon>
        <taxon>Actinomycetes</taxon>
        <taxon>Micrococcales</taxon>
        <taxon>Micrococcaceae</taxon>
        <taxon>Arthrobacter</taxon>
    </lineage>
</organism>
<protein>
    <recommendedName>
        <fullName evidence="4">MazG-like nucleotide pyrophosphohydrolase</fullName>
    </recommendedName>
</protein>
<accession>A0A4R5K8C7</accession>
<evidence type="ECO:0008006" key="4">
    <source>
        <dbReference type="Google" id="ProtNLM"/>
    </source>
</evidence>
<keyword evidence="3" id="KW-1185">Reference proteome</keyword>
<dbReference type="AlphaFoldDB" id="A0A4R5K8C7"/>
<feature type="region of interest" description="Disordered" evidence="1">
    <location>
        <begin position="64"/>
        <end position="92"/>
    </location>
</feature>
<sequence>MTLSTTTVDALRDLQQVAWQNSEDKGFHDNEPTGAAELAIYNGNRLMLIVSEAAEALEEIRAGRSASETYYPDAPKDSHAERPEPGRYKPEGVPSELADIVIRCFDFAGSNGFDLGQIIQEKLTYNRSRERMHGKRF</sequence>
<dbReference type="OrthoDB" id="9154322at2"/>
<evidence type="ECO:0000313" key="2">
    <source>
        <dbReference type="EMBL" id="TDF88099.1"/>
    </source>
</evidence>
<dbReference type="EMBL" id="SMRU01000047">
    <property type="protein sequence ID" value="TDF88099.1"/>
    <property type="molecule type" value="Genomic_DNA"/>
</dbReference>
<dbReference type="Proteomes" id="UP000295511">
    <property type="component" value="Unassembled WGS sequence"/>
</dbReference>
<reference evidence="2 3" key="1">
    <citation type="submission" date="2019-03" db="EMBL/GenBank/DDBJ databases">
        <title>Whole genome sequence of Arthrobacter sp JH1-1.</title>
        <authorList>
            <person name="Trinh H.N."/>
        </authorList>
    </citation>
    <scope>NUCLEOTIDE SEQUENCE [LARGE SCALE GENOMIC DNA]</scope>
    <source>
        <strain evidence="2 3">JH1-1</strain>
    </source>
</reference>
<comment type="caution">
    <text evidence="2">The sequence shown here is derived from an EMBL/GenBank/DDBJ whole genome shotgun (WGS) entry which is preliminary data.</text>
</comment>
<dbReference type="Gene3D" id="1.10.287.1080">
    <property type="entry name" value="MazG-like"/>
    <property type="match status" value="1"/>
</dbReference>
<feature type="compositionally biased region" description="Basic and acidic residues" evidence="1">
    <location>
        <begin position="74"/>
        <end position="90"/>
    </location>
</feature>
<dbReference type="SUPFAM" id="SSF101386">
    <property type="entry name" value="all-alpha NTP pyrophosphatases"/>
    <property type="match status" value="1"/>
</dbReference>
<name>A0A4R5K8C7_9MICC</name>
<proteinExistence type="predicted"/>
<evidence type="ECO:0000313" key="3">
    <source>
        <dbReference type="Proteomes" id="UP000295511"/>
    </source>
</evidence>
<gene>
    <name evidence="2" type="ORF">E1809_24070</name>
</gene>
<dbReference type="CDD" id="cd11542">
    <property type="entry name" value="NTP-PPase_u5"/>
    <property type="match status" value="1"/>
</dbReference>
<evidence type="ECO:0000256" key="1">
    <source>
        <dbReference type="SAM" id="MobiDB-lite"/>
    </source>
</evidence>
<dbReference type="RefSeq" id="WP_133206779.1">
    <property type="nucleotide sequence ID" value="NZ_SMRU01000047.1"/>
</dbReference>